<evidence type="ECO:0000256" key="6">
    <source>
        <dbReference type="SAM" id="Phobius"/>
    </source>
</evidence>
<keyword evidence="5 6" id="KW-0472">Membrane</keyword>
<evidence type="ECO:0000256" key="3">
    <source>
        <dbReference type="ARBA" id="ARBA00022692"/>
    </source>
</evidence>
<evidence type="ECO:0000256" key="4">
    <source>
        <dbReference type="ARBA" id="ARBA00022989"/>
    </source>
</evidence>
<feature type="transmembrane region" description="Helical" evidence="6">
    <location>
        <begin position="129"/>
        <end position="148"/>
    </location>
</feature>
<dbReference type="Proteomes" id="UP001163336">
    <property type="component" value="Chromosome"/>
</dbReference>
<keyword evidence="9" id="KW-1185">Reference proteome</keyword>
<protein>
    <recommendedName>
        <fullName evidence="7">Type II secretion system protein GspF domain-containing protein</fullName>
    </recommendedName>
</protein>
<sequence>MTSSQLTFLLVVLCVVLGLAWLGLVLFAPLALRERLRKFLGTAEQSQLDAGGGWVERVASVAKPLTKLSIPEEGWEKSTLRTRFMNAGWRNPFAPTLYFASKTCLALLLPTVVAPFALIYGTALNGGRLLALLLVAASLGYYLPNIVLERIVQRRRRDIFETIPDALDLLTVCVEAGLSLERALVKVAGEIHIKSVVLAQELQLVLMEMRAGFSKERALRNFALRSGVEDVDTLVAMLIQSERFGTSVADSLRVQSDNLRHKRRMLAEECAAKIGLKLLFPLIFCIFPMLMVVLLGPAGIQISQTLRALPGAH</sequence>
<keyword evidence="4 6" id="KW-1133">Transmembrane helix</keyword>
<accession>A0ABM8C1C0</accession>
<evidence type="ECO:0000256" key="2">
    <source>
        <dbReference type="ARBA" id="ARBA00022475"/>
    </source>
</evidence>
<feature type="transmembrane region" description="Helical" evidence="6">
    <location>
        <begin position="278"/>
        <end position="300"/>
    </location>
</feature>
<feature type="transmembrane region" description="Helical" evidence="6">
    <location>
        <begin position="104"/>
        <end position="123"/>
    </location>
</feature>
<organism evidence="8 9">
    <name type="scientific">Massilia varians</name>
    <dbReference type="NCBI Taxonomy" id="457921"/>
    <lineage>
        <taxon>Bacteria</taxon>
        <taxon>Pseudomonadati</taxon>
        <taxon>Pseudomonadota</taxon>
        <taxon>Betaproteobacteria</taxon>
        <taxon>Burkholderiales</taxon>
        <taxon>Oxalobacteraceae</taxon>
        <taxon>Telluria group</taxon>
        <taxon>Massilia</taxon>
    </lineage>
</organism>
<evidence type="ECO:0000259" key="7">
    <source>
        <dbReference type="Pfam" id="PF00482"/>
    </source>
</evidence>
<dbReference type="EMBL" id="AP026966">
    <property type="protein sequence ID" value="BDT56927.1"/>
    <property type="molecule type" value="Genomic_DNA"/>
</dbReference>
<dbReference type="InterPro" id="IPR018076">
    <property type="entry name" value="T2SS_GspF_dom"/>
</dbReference>
<dbReference type="Pfam" id="PF00482">
    <property type="entry name" value="T2SSF"/>
    <property type="match status" value="1"/>
</dbReference>
<evidence type="ECO:0000256" key="1">
    <source>
        <dbReference type="ARBA" id="ARBA00004651"/>
    </source>
</evidence>
<dbReference type="PANTHER" id="PTHR35007">
    <property type="entry name" value="INTEGRAL MEMBRANE PROTEIN-RELATED"/>
    <property type="match status" value="1"/>
</dbReference>
<keyword evidence="3 6" id="KW-0812">Transmembrane</keyword>
<evidence type="ECO:0000313" key="8">
    <source>
        <dbReference type="EMBL" id="BDT56927.1"/>
    </source>
</evidence>
<dbReference type="PANTHER" id="PTHR35007:SF2">
    <property type="entry name" value="PILUS ASSEMBLE PROTEIN"/>
    <property type="match status" value="1"/>
</dbReference>
<evidence type="ECO:0000256" key="5">
    <source>
        <dbReference type="ARBA" id="ARBA00023136"/>
    </source>
</evidence>
<name>A0ABM8C1C0_9BURK</name>
<gene>
    <name evidence="8" type="ORF">MasN3_04210</name>
</gene>
<feature type="domain" description="Type II secretion system protein GspF" evidence="7">
    <location>
        <begin position="167"/>
        <end position="295"/>
    </location>
</feature>
<comment type="subcellular location">
    <subcellularLocation>
        <location evidence="1">Cell membrane</location>
        <topology evidence="1">Multi-pass membrane protein</topology>
    </subcellularLocation>
</comment>
<reference evidence="8" key="1">
    <citation type="submission" date="2022-11" db="EMBL/GenBank/DDBJ databases">
        <title>Isolation and characterization of PLA-degrading bacterium Massilia sp. from Antarctic soil.</title>
        <authorList>
            <person name="Sato K."/>
            <person name="Gomez-Fuentes C."/>
            <person name="Ahmad S.A."/>
            <person name="Zulkharnain A."/>
        </authorList>
    </citation>
    <scope>NUCLEOTIDE SEQUENCE</scope>
    <source>
        <strain evidence="8">N-3</strain>
    </source>
</reference>
<keyword evidence="2" id="KW-1003">Cell membrane</keyword>
<feature type="transmembrane region" description="Helical" evidence="6">
    <location>
        <begin position="6"/>
        <end position="32"/>
    </location>
</feature>
<proteinExistence type="predicted"/>
<dbReference type="RefSeq" id="WP_281911892.1">
    <property type="nucleotide sequence ID" value="NZ_AP026966.1"/>
</dbReference>
<evidence type="ECO:0000313" key="9">
    <source>
        <dbReference type="Proteomes" id="UP001163336"/>
    </source>
</evidence>